<dbReference type="STRING" id="180332.GCA_000797495_02842"/>
<evidence type="ECO:0000256" key="3">
    <source>
        <dbReference type="ARBA" id="ARBA00022692"/>
    </source>
</evidence>
<dbReference type="InterPro" id="IPR005899">
    <property type="entry name" value="Na_pump_deCOase"/>
</dbReference>
<gene>
    <name evidence="7" type="ORF">DSM106044_00481</name>
</gene>
<dbReference type="GO" id="GO:0015081">
    <property type="term" value="F:sodium ion transmembrane transporter activity"/>
    <property type="evidence" value="ECO:0007669"/>
    <property type="project" value="InterPro"/>
</dbReference>
<feature type="transmembrane region" description="Helical" evidence="6">
    <location>
        <begin position="143"/>
        <end position="165"/>
    </location>
</feature>
<evidence type="ECO:0000256" key="4">
    <source>
        <dbReference type="ARBA" id="ARBA00022989"/>
    </source>
</evidence>
<dbReference type="Proteomes" id="UP000306509">
    <property type="component" value="Unassembled WGS sequence"/>
</dbReference>
<name>A0A4U8QCY4_9FIRM</name>
<reference evidence="7 8" key="1">
    <citation type="journal article" date="2019" name="Anaerobe">
        <title>Detection of Robinsoniella peoriensis in multiple bone samples of a trauma patient.</title>
        <authorList>
            <person name="Schrottner P."/>
            <person name="Hartwich K."/>
            <person name="Bunk B."/>
            <person name="Schober I."/>
            <person name="Helbig S."/>
            <person name="Rudolph W.W."/>
            <person name="Gunzer F."/>
        </authorList>
    </citation>
    <scope>NUCLEOTIDE SEQUENCE [LARGE SCALE GENOMIC DNA]</scope>
    <source>
        <strain evidence="7 8">DSM 106044</strain>
    </source>
</reference>
<evidence type="ECO:0000256" key="1">
    <source>
        <dbReference type="ARBA" id="ARBA00004236"/>
    </source>
</evidence>
<evidence type="ECO:0000256" key="2">
    <source>
        <dbReference type="ARBA" id="ARBA00022475"/>
    </source>
</evidence>
<dbReference type="NCBIfam" id="TIGR01195">
    <property type="entry name" value="oadG_fam"/>
    <property type="match status" value="1"/>
</dbReference>
<dbReference type="AlphaFoldDB" id="A0A4U8QCY4"/>
<dbReference type="Pfam" id="PF04277">
    <property type="entry name" value="OAD_gamma"/>
    <property type="match status" value="1"/>
</dbReference>
<dbReference type="EMBL" id="QGQD01000010">
    <property type="protein sequence ID" value="TLD02609.1"/>
    <property type="molecule type" value="Genomic_DNA"/>
</dbReference>
<dbReference type="GO" id="GO:0036376">
    <property type="term" value="P:sodium ion export across plasma membrane"/>
    <property type="evidence" value="ECO:0007669"/>
    <property type="project" value="InterPro"/>
</dbReference>
<evidence type="ECO:0000313" key="8">
    <source>
        <dbReference type="Proteomes" id="UP000306509"/>
    </source>
</evidence>
<evidence type="ECO:0000256" key="6">
    <source>
        <dbReference type="SAM" id="Phobius"/>
    </source>
</evidence>
<protein>
    <submittedName>
        <fullName evidence="7">Sodium pump decarboxylase, gamma subunit</fullName>
    </submittedName>
</protein>
<evidence type="ECO:0000256" key="5">
    <source>
        <dbReference type="ARBA" id="ARBA00023136"/>
    </source>
</evidence>
<organism evidence="7 8">
    <name type="scientific">Robinsoniella peoriensis</name>
    <dbReference type="NCBI Taxonomy" id="180332"/>
    <lineage>
        <taxon>Bacteria</taxon>
        <taxon>Bacillati</taxon>
        <taxon>Bacillota</taxon>
        <taxon>Clostridia</taxon>
        <taxon>Lachnospirales</taxon>
        <taxon>Lachnospiraceae</taxon>
        <taxon>Robinsoniella</taxon>
    </lineage>
</organism>
<comment type="caution">
    <text evidence="7">The sequence shown here is derived from an EMBL/GenBank/DDBJ whole genome shotgun (WGS) entry which is preliminary data.</text>
</comment>
<keyword evidence="8" id="KW-1185">Reference proteome</keyword>
<accession>A0A4U8QCY4</accession>
<keyword evidence="2" id="KW-1003">Cell membrane</keyword>
<evidence type="ECO:0000313" key="7">
    <source>
        <dbReference type="EMBL" id="TLD02609.1"/>
    </source>
</evidence>
<dbReference type="GO" id="GO:0005886">
    <property type="term" value="C:plasma membrane"/>
    <property type="evidence" value="ECO:0007669"/>
    <property type="project" value="UniProtKB-SubCell"/>
</dbReference>
<keyword evidence="4 6" id="KW-1133">Transmembrane helix</keyword>
<proteinExistence type="predicted"/>
<keyword evidence="5 6" id="KW-0472">Membrane</keyword>
<sequence length="245" mass="26635">MCMAVITLAMPMCVYAEEAAVSDSDRATIESFAQQTVEQITSMTDEQMDEIMKPSSILTAPNKFFVEAVQAWQDVRDELGAFKATTGHDIEVSEDNIVVTTNVTFEKADGAVVLTIGREDLAPSSMTFDTGADSSMAAKMEKAALNTLMGLVIVFVMLIFLSFLISQFKHFGKLENRGKKNEKELDVAAKAIPVPVAPVQEEELADDGELVAVIAAAIAASENTSTDSFVVRSIRKANKRKWQNA</sequence>
<keyword evidence="3 6" id="KW-0812">Transmembrane</keyword>
<comment type="subcellular location">
    <subcellularLocation>
        <location evidence="1">Cell membrane</location>
    </subcellularLocation>
</comment>